<dbReference type="InterPro" id="IPR000524">
    <property type="entry name" value="Tscrpt_reg_HTH_GntR"/>
</dbReference>
<dbReference type="InterPro" id="IPR036390">
    <property type="entry name" value="WH_DNA-bd_sf"/>
</dbReference>
<proteinExistence type="predicted"/>
<feature type="coiled-coil region" evidence="4">
    <location>
        <begin position="97"/>
        <end position="124"/>
    </location>
</feature>
<dbReference type="SUPFAM" id="SSF46785">
    <property type="entry name" value="Winged helix' DNA-binding domain"/>
    <property type="match status" value="1"/>
</dbReference>
<accession>A0A645A7C5</accession>
<dbReference type="InterPro" id="IPR036388">
    <property type="entry name" value="WH-like_DNA-bd_sf"/>
</dbReference>
<keyword evidence="4" id="KW-0175">Coiled coil</keyword>
<evidence type="ECO:0000259" key="6">
    <source>
        <dbReference type="PROSITE" id="PS51202"/>
    </source>
</evidence>
<dbReference type="InterPro" id="IPR036721">
    <property type="entry name" value="RCK_C_sf"/>
</dbReference>
<evidence type="ECO:0000259" key="5">
    <source>
        <dbReference type="PROSITE" id="PS50949"/>
    </source>
</evidence>
<keyword evidence="2" id="KW-0238">DNA-binding</keyword>
<gene>
    <name evidence="7" type="ORF">SDC9_94915</name>
</gene>
<dbReference type="GO" id="GO:0006813">
    <property type="term" value="P:potassium ion transport"/>
    <property type="evidence" value="ECO:0007669"/>
    <property type="project" value="InterPro"/>
</dbReference>
<dbReference type="EMBL" id="VSSQ01011989">
    <property type="protein sequence ID" value="MPM48191.1"/>
    <property type="molecule type" value="Genomic_DNA"/>
</dbReference>
<feature type="domain" description="RCK C-terminal" evidence="6">
    <location>
        <begin position="123"/>
        <end position="208"/>
    </location>
</feature>
<dbReference type="GO" id="GO:0003677">
    <property type="term" value="F:DNA binding"/>
    <property type="evidence" value="ECO:0007669"/>
    <property type="project" value="UniProtKB-KW"/>
</dbReference>
<dbReference type="GO" id="GO:0003700">
    <property type="term" value="F:DNA-binding transcription factor activity"/>
    <property type="evidence" value="ECO:0007669"/>
    <property type="project" value="InterPro"/>
</dbReference>
<dbReference type="PANTHER" id="PTHR38445:SF10">
    <property type="entry name" value="GNTR-FAMILY TRANSCRIPTIONAL REGULATOR"/>
    <property type="match status" value="1"/>
</dbReference>
<dbReference type="SMART" id="SM00345">
    <property type="entry name" value="HTH_GNTR"/>
    <property type="match status" value="1"/>
</dbReference>
<name>A0A645A7C5_9ZZZZ</name>
<dbReference type="SUPFAM" id="SSF116726">
    <property type="entry name" value="TrkA C-terminal domain-like"/>
    <property type="match status" value="1"/>
</dbReference>
<keyword evidence="3" id="KW-0804">Transcription</keyword>
<dbReference type="PROSITE" id="PS51202">
    <property type="entry name" value="RCK_C"/>
    <property type="match status" value="1"/>
</dbReference>
<dbReference type="Gene3D" id="3.30.70.1450">
    <property type="entry name" value="Regulator of K+ conductance, C-terminal domain"/>
    <property type="match status" value="1"/>
</dbReference>
<protein>
    <submittedName>
        <fullName evidence="7">Uncharacterized protein</fullName>
    </submittedName>
</protein>
<sequence>MGDYVKFAPARYQQMAVDIASKIADGQYQVGDKLYARSQVASQYCVSPETARRAIAILSDMGIVETTKGSGVLVRSREKALSFVRHSRDTNTLSELKSSVIQQSEQLTDEIERLRETVAELVDHTDQFHFTNPFVPFKALVEEESACIGKSLSELSFWHNTAATVVAIRRGERLLLSPGPYEALMAGDVLHYIGDEGCHERVKHFLQDFTPDNTPDNL</sequence>
<dbReference type="CDD" id="cd07377">
    <property type="entry name" value="WHTH_GntR"/>
    <property type="match status" value="1"/>
</dbReference>
<evidence type="ECO:0000256" key="4">
    <source>
        <dbReference type="SAM" id="Coils"/>
    </source>
</evidence>
<organism evidence="7">
    <name type="scientific">bioreactor metagenome</name>
    <dbReference type="NCBI Taxonomy" id="1076179"/>
    <lineage>
        <taxon>unclassified sequences</taxon>
        <taxon>metagenomes</taxon>
        <taxon>ecological metagenomes</taxon>
    </lineage>
</organism>
<dbReference type="Gene3D" id="1.10.10.10">
    <property type="entry name" value="Winged helix-like DNA-binding domain superfamily/Winged helix DNA-binding domain"/>
    <property type="match status" value="1"/>
</dbReference>
<evidence type="ECO:0000256" key="3">
    <source>
        <dbReference type="ARBA" id="ARBA00023163"/>
    </source>
</evidence>
<dbReference type="Pfam" id="PF00392">
    <property type="entry name" value="GntR"/>
    <property type="match status" value="1"/>
</dbReference>
<dbReference type="InterPro" id="IPR006037">
    <property type="entry name" value="RCK_C"/>
</dbReference>
<dbReference type="PANTHER" id="PTHR38445">
    <property type="entry name" value="HTH-TYPE TRANSCRIPTIONAL REPRESSOR YTRA"/>
    <property type="match status" value="1"/>
</dbReference>
<evidence type="ECO:0000313" key="7">
    <source>
        <dbReference type="EMBL" id="MPM48191.1"/>
    </source>
</evidence>
<keyword evidence="1" id="KW-0805">Transcription regulation</keyword>
<dbReference type="GO" id="GO:0008324">
    <property type="term" value="F:monoatomic cation transmembrane transporter activity"/>
    <property type="evidence" value="ECO:0007669"/>
    <property type="project" value="InterPro"/>
</dbReference>
<dbReference type="PROSITE" id="PS50949">
    <property type="entry name" value="HTH_GNTR"/>
    <property type="match status" value="1"/>
</dbReference>
<dbReference type="Pfam" id="PF02080">
    <property type="entry name" value="TrkA_C"/>
    <property type="match status" value="1"/>
</dbReference>
<evidence type="ECO:0000256" key="1">
    <source>
        <dbReference type="ARBA" id="ARBA00023015"/>
    </source>
</evidence>
<feature type="domain" description="HTH gntR-type" evidence="5">
    <location>
        <begin position="9"/>
        <end position="77"/>
    </location>
</feature>
<dbReference type="AlphaFoldDB" id="A0A645A7C5"/>
<reference evidence="7" key="1">
    <citation type="submission" date="2019-08" db="EMBL/GenBank/DDBJ databases">
        <authorList>
            <person name="Kucharzyk K."/>
            <person name="Murdoch R.W."/>
            <person name="Higgins S."/>
            <person name="Loffler F."/>
        </authorList>
    </citation>
    <scope>NUCLEOTIDE SEQUENCE</scope>
</reference>
<comment type="caution">
    <text evidence="7">The sequence shown here is derived from an EMBL/GenBank/DDBJ whole genome shotgun (WGS) entry which is preliminary data.</text>
</comment>
<evidence type="ECO:0000256" key="2">
    <source>
        <dbReference type="ARBA" id="ARBA00023125"/>
    </source>
</evidence>